<feature type="transmembrane region" description="Helical" evidence="5">
    <location>
        <begin position="6"/>
        <end position="28"/>
    </location>
</feature>
<accession>A0AA51RAU2</accession>
<feature type="transmembrane region" description="Helical" evidence="5">
    <location>
        <begin position="176"/>
        <end position="193"/>
    </location>
</feature>
<keyword evidence="8" id="KW-1185">Reference proteome</keyword>
<name>A0AA51RAU2_9BACT</name>
<reference evidence="7 8" key="1">
    <citation type="submission" date="2023-08" db="EMBL/GenBank/DDBJ databases">
        <title>Comparative genomics and taxonomic characterization of three novel marine species of genus Marivirga.</title>
        <authorList>
            <person name="Muhammad N."/>
            <person name="Kim S.-G."/>
        </authorList>
    </citation>
    <scope>NUCLEOTIDE SEQUENCE [LARGE SCALE GENOMIC DNA]</scope>
    <source>
        <strain evidence="7 8">BDSF4-3</strain>
    </source>
</reference>
<feature type="domain" description="Sodium/calcium exchanger membrane region" evidence="6">
    <location>
        <begin position="179"/>
        <end position="320"/>
    </location>
</feature>
<dbReference type="NCBIfam" id="TIGR00367">
    <property type="entry name" value="calcium/sodium antiporter"/>
    <property type="match status" value="1"/>
</dbReference>
<dbReference type="GO" id="GO:0008273">
    <property type="term" value="F:calcium, potassium:sodium antiporter activity"/>
    <property type="evidence" value="ECO:0007669"/>
    <property type="project" value="TreeGrafter"/>
</dbReference>
<evidence type="ECO:0000256" key="2">
    <source>
        <dbReference type="ARBA" id="ARBA00022692"/>
    </source>
</evidence>
<feature type="transmembrane region" description="Helical" evidence="5">
    <location>
        <begin position="248"/>
        <end position="270"/>
    </location>
</feature>
<dbReference type="PANTHER" id="PTHR10846">
    <property type="entry name" value="SODIUM/POTASSIUM/CALCIUM EXCHANGER"/>
    <property type="match status" value="1"/>
</dbReference>
<dbReference type="InterPro" id="IPR044880">
    <property type="entry name" value="NCX_ion-bd_dom_sf"/>
</dbReference>
<dbReference type="AlphaFoldDB" id="A0AA51RAU2"/>
<dbReference type="InterPro" id="IPR004481">
    <property type="entry name" value="K/Na/Ca-exchanger"/>
</dbReference>
<evidence type="ECO:0000313" key="7">
    <source>
        <dbReference type="EMBL" id="WMN11491.1"/>
    </source>
</evidence>
<comment type="subcellular location">
    <subcellularLocation>
        <location evidence="1">Membrane</location>
        <topology evidence="1">Multi-pass membrane protein</topology>
    </subcellularLocation>
</comment>
<evidence type="ECO:0000259" key="6">
    <source>
        <dbReference type="Pfam" id="PF01699"/>
    </source>
</evidence>
<evidence type="ECO:0000256" key="3">
    <source>
        <dbReference type="ARBA" id="ARBA00022989"/>
    </source>
</evidence>
<dbReference type="Proteomes" id="UP001230496">
    <property type="component" value="Chromosome"/>
</dbReference>
<proteinExistence type="predicted"/>
<dbReference type="Gene3D" id="1.20.1420.30">
    <property type="entry name" value="NCX, central ion-binding region"/>
    <property type="match status" value="1"/>
</dbReference>
<feature type="transmembrane region" description="Helical" evidence="5">
    <location>
        <begin position="276"/>
        <end position="293"/>
    </location>
</feature>
<feature type="transmembrane region" description="Helical" evidence="5">
    <location>
        <begin position="109"/>
        <end position="129"/>
    </location>
</feature>
<evidence type="ECO:0000256" key="1">
    <source>
        <dbReference type="ARBA" id="ARBA00004141"/>
    </source>
</evidence>
<evidence type="ECO:0000256" key="5">
    <source>
        <dbReference type="SAM" id="Phobius"/>
    </source>
</evidence>
<keyword evidence="2 5" id="KW-0812">Transmembrane</keyword>
<keyword evidence="3 5" id="KW-1133">Transmembrane helix</keyword>
<keyword evidence="4 5" id="KW-0472">Membrane</keyword>
<dbReference type="KEGG" id="msaa:QYS49_38540"/>
<protein>
    <submittedName>
        <fullName evidence="7">Calcium/sodium antiporter</fullName>
    </submittedName>
</protein>
<evidence type="ECO:0000256" key="4">
    <source>
        <dbReference type="ARBA" id="ARBA00023136"/>
    </source>
</evidence>
<dbReference type="RefSeq" id="WP_308348779.1">
    <property type="nucleotide sequence ID" value="NZ_CP129971.1"/>
</dbReference>
<evidence type="ECO:0000313" key="8">
    <source>
        <dbReference type="Proteomes" id="UP001230496"/>
    </source>
</evidence>
<feature type="transmembrane region" description="Helical" evidence="5">
    <location>
        <begin position="80"/>
        <end position="97"/>
    </location>
</feature>
<feature type="domain" description="Sodium/calcium exchanger membrane region" evidence="6">
    <location>
        <begin position="7"/>
        <end position="154"/>
    </location>
</feature>
<dbReference type="GO" id="GO:0005262">
    <property type="term" value="F:calcium channel activity"/>
    <property type="evidence" value="ECO:0007669"/>
    <property type="project" value="TreeGrafter"/>
</dbReference>
<gene>
    <name evidence="7" type="ORF">QYS49_38540</name>
</gene>
<organism evidence="7 8">
    <name type="scientific">Marivirga salinarum</name>
    <dbReference type="NCBI Taxonomy" id="3059078"/>
    <lineage>
        <taxon>Bacteria</taxon>
        <taxon>Pseudomonadati</taxon>
        <taxon>Bacteroidota</taxon>
        <taxon>Cytophagia</taxon>
        <taxon>Cytophagales</taxon>
        <taxon>Marivirgaceae</taxon>
        <taxon>Marivirga</taxon>
    </lineage>
</organism>
<feature type="transmembrane region" description="Helical" evidence="5">
    <location>
        <begin position="40"/>
        <end position="60"/>
    </location>
</feature>
<dbReference type="Pfam" id="PF01699">
    <property type="entry name" value="Na_Ca_ex"/>
    <property type="match status" value="2"/>
</dbReference>
<dbReference type="GO" id="GO:0006874">
    <property type="term" value="P:intracellular calcium ion homeostasis"/>
    <property type="evidence" value="ECO:0007669"/>
    <property type="project" value="TreeGrafter"/>
</dbReference>
<dbReference type="GO" id="GO:0005886">
    <property type="term" value="C:plasma membrane"/>
    <property type="evidence" value="ECO:0007669"/>
    <property type="project" value="TreeGrafter"/>
</dbReference>
<dbReference type="EMBL" id="CP129971">
    <property type="protein sequence ID" value="WMN11491.1"/>
    <property type="molecule type" value="Genomic_DNA"/>
</dbReference>
<dbReference type="PANTHER" id="PTHR10846:SF8">
    <property type="entry name" value="INNER MEMBRANE PROTEIN YRBG"/>
    <property type="match status" value="1"/>
</dbReference>
<feature type="transmembrane region" description="Helical" evidence="5">
    <location>
        <begin position="135"/>
        <end position="155"/>
    </location>
</feature>
<sequence length="323" mass="35260">MELLLDTALIILGFILLIKGADFMVSGASSFAKRFNVSEIAIGLTIVAMGTSAPELVVNLVSGAQGLDDAVFGNLIGSNIFNLFLILGIAGTIRPLVVQSETVWKEIPFSMGIVIVLFILVNDSFFFGSEENTSGLVDGFILLLLFVSFIYYVFYNVKNNNHIIDVPDEIPVHNNWITLLMILGGITGLVLGGKLVVDNAVDIARSFNLSEKLIGLTILAAGTSLPELATSAVAAYRNRADIAIGNVIGSNIFNLTFILGINSVVNPLVFNTEMNFDFYVLIGGSILLFIFMFTLKSKKLDRWEAILFLATFLAYMTYIFIRK</sequence>
<dbReference type="InterPro" id="IPR004837">
    <property type="entry name" value="NaCa_Exmemb"/>
</dbReference>
<feature type="transmembrane region" description="Helical" evidence="5">
    <location>
        <begin position="305"/>
        <end position="321"/>
    </location>
</feature>